<dbReference type="Gene3D" id="3.10.10.10">
    <property type="entry name" value="HIV Type 1 Reverse Transcriptase, subunit A, domain 1"/>
    <property type="match status" value="1"/>
</dbReference>
<keyword evidence="3" id="KW-0808">Transferase</keyword>
<dbReference type="InterPro" id="IPR043128">
    <property type="entry name" value="Rev_trsase/Diguanyl_cyclase"/>
</dbReference>
<feature type="compositionally biased region" description="Basic and acidic residues" evidence="1">
    <location>
        <begin position="149"/>
        <end position="164"/>
    </location>
</feature>
<dbReference type="SUPFAM" id="SSF53098">
    <property type="entry name" value="Ribonuclease H-like"/>
    <property type="match status" value="1"/>
</dbReference>
<feature type="region of interest" description="Disordered" evidence="1">
    <location>
        <begin position="1"/>
        <end position="83"/>
    </location>
</feature>
<dbReference type="InterPro" id="IPR000477">
    <property type="entry name" value="RT_dom"/>
</dbReference>
<evidence type="ECO:0000259" key="2">
    <source>
        <dbReference type="PROSITE" id="PS50994"/>
    </source>
</evidence>
<dbReference type="PANTHER" id="PTHR24559:SF444">
    <property type="entry name" value="REVERSE TRANSCRIPTASE DOMAIN-CONTAINING PROTEIN"/>
    <property type="match status" value="1"/>
</dbReference>
<dbReference type="GO" id="GO:0003887">
    <property type="term" value="F:DNA-directed DNA polymerase activity"/>
    <property type="evidence" value="ECO:0007669"/>
    <property type="project" value="UniProtKB-KW"/>
</dbReference>
<proteinExistence type="predicted"/>
<dbReference type="InterPro" id="IPR043502">
    <property type="entry name" value="DNA/RNA_pol_sf"/>
</dbReference>
<gene>
    <name evidence="3" type="ORF">Tci_011546</name>
</gene>
<dbReference type="GO" id="GO:0015074">
    <property type="term" value="P:DNA integration"/>
    <property type="evidence" value="ECO:0007669"/>
    <property type="project" value="InterPro"/>
</dbReference>
<protein>
    <submittedName>
        <fullName evidence="3">DNA-directed DNA polymerase</fullName>
    </submittedName>
</protein>
<dbReference type="InterPro" id="IPR053134">
    <property type="entry name" value="RNA-dir_DNA_polymerase"/>
</dbReference>
<feature type="region of interest" description="Disordered" evidence="1">
    <location>
        <begin position="133"/>
        <end position="169"/>
    </location>
</feature>
<name>A0A6L2JR67_TANCI</name>
<dbReference type="InterPro" id="IPR041588">
    <property type="entry name" value="Integrase_H2C2"/>
</dbReference>
<dbReference type="Gene3D" id="1.10.340.70">
    <property type="match status" value="1"/>
</dbReference>
<dbReference type="PROSITE" id="PS50994">
    <property type="entry name" value="INTEGRASE"/>
    <property type="match status" value="1"/>
</dbReference>
<keyword evidence="3" id="KW-0548">Nucleotidyltransferase</keyword>
<reference evidence="3" key="1">
    <citation type="journal article" date="2019" name="Sci. Rep.">
        <title>Draft genome of Tanacetum cinerariifolium, the natural source of mosquito coil.</title>
        <authorList>
            <person name="Yamashiro T."/>
            <person name="Shiraishi A."/>
            <person name="Satake H."/>
            <person name="Nakayama K."/>
        </authorList>
    </citation>
    <scope>NUCLEOTIDE SEQUENCE</scope>
</reference>
<comment type="caution">
    <text evidence="3">The sequence shown here is derived from an EMBL/GenBank/DDBJ whole genome shotgun (WGS) entry which is preliminary data.</text>
</comment>
<dbReference type="InterPro" id="IPR021109">
    <property type="entry name" value="Peptidase_aspartic_dom_sf"/>
</dbReference>
<keyword evidence="3" id="KW-0239">DNA-directed DNA polymerase</keyword>
<dbReference type="Gene3D" id="3.30.420.10">
    <property type="entry name" value="Ribonuclease H-like superfamily/Ribonuclease H"/>
    <property type="match status" value="1"/>
</dbReference>
<dbReference type="Gene3D" id="3.30.70.270">
    <property type="match status" value="1"/>
</dbReference>
<accession>A0A6L2JR67</accession>
<feature type="domain" description="Integrase catalytic" evidence="2">
    <location>
        <begin position="1283"/>
        <end position="1355"/>
    </location>
</feature>
<dbReference type="EMBL" id="BKCJ010001191">
    <property type="protein sequence ID" value="GEU39568.1"/>
    <property type="molecule type" value="Genomic_DNA"/>
</dbReference>
<evidence type="ECO:0000256" key="1">
    <source>
        <dbReference type="SAM" id="MobiDB-lite"/>
    </source>
</evidence>
<dbReference type="Pfam" id="PF17921">
    <property type="entry name" value="Integrase_H2C2"/>
    <property type="match status" value="1"/>
</dbReference>
<feature type="compositionally biased region" description="Gly residues" evidence="1">
    <location>
        <begin position="16"/>
        <end position="32"/>
    </location>
</feature>
<organism evidence="3">
    <name type="scientific">Tanacetum cinerariifolium</name>
    <name type="common">Dalmatian daisy</name>
    <name type="synonym">Chrysanthemum cinerariifolium</name>
    <dbReference type="NCBI Taxonomy" id="118510"/>
    <lineage>
        <taxon>Eukaryota</taxon>
        <taxon>Viridiplantae</taxon>
        <taxon>Streptophyta</taxon>
        <taxon>Embryophyta</taxon>
        <taxon>Tracheophyta</taxon>
        <taxon>Spermatophyta</taxon>
        <taxon>Magnoliopsida</taxon>
        <taxon>eudicotyledons</taxon>
        <taxon>Gunneridae</taxon>
        <taxon>Pentapetalae</taxon>
        <taxon>asterids</taxon>
        <taxon>campanulids</taxon>
        <taxon>Asterales</taxon>
        <taxon>Asteraceae</taxon>
        <taxon>Asteroideae</taxon>
        <taxon>Anthemideae</taxon>
        <taxon>Anthemidinae</taxon>
        <taxon>Tanacetum</taxon>
    </lineage>
</organism>
<dbReference type="CDD" id="cd01647">
    <property type="entry name" value="RT_LTR"/>
    <property type="match status" value="1"/>
</dbReference>
<dbReference type="SUPFAM" id="SSF56672">
    <property type="entry name" value="DNA/RNA polymerases"/>
    <property type="match status" value="1"/>
</dbReference>
<dbReference type="GO" id="GO:0003676">
    <property type="term" value="F:nucleic acid binding"/>
    <property type="evidence" value="ECO:0007669"/>
    <property type="project" value="InterPro"/>
</dbReference>
<sequence>MTTRSAGRATATPLGGRTGGRIGRGGGKTGGRSGDHGNDTNDGQGGQVGGQCSEVNDGVEGSPTSPPSLHNRSVQDMSGCRDNQKVKYTARSFVKKDLMWWNSQTHTRGQEAVVEPTTIQKAMQVASTLIDEALRNGSIKKNPEKRRNKGEPSNDMNGRDDNKRTRTGNAFATTTNLVRRELDSLNSGAGGIFFDKMPSDCLKIIESKPKVRQSQAKAVIAKVNSSSSTPAISSDVAELKDMVRALLLDKKNQSSAPALSPTPAPVKAVEPNCVTCGGTHSYQNCPATSGNIIKTTFKSMCHKPQQAITTKETPVSDIRWLQIKFDLPDSLSFKTTKTISIEGIILIKTEVVNSPPDYQAPAYQAPIPQMQSVSQTNFERYVKANDTVLRNIQSQGQRSGTLPGNTITNPKEDLKGITTRSGVAYQGLTIPTPSKVIKQGTELVVAPVSAPMPNLKSSIPYPSRHDNERRRDQANEQIKKFYEIFKDMSFEISFTDALILMPKFVSTLKALIGNKEKLSEMARTSMNEHYSAVILNKLSKKLRDPGKFLIPCEFPGMDECLALADLGASINLMPLSVWKELLLLELTPTCMTIEIADRSISKPISIAKDISVKVFLKTGRALIDAHKGELTLRIENEAITYNLDQTSRYSANYDQMTAKKIDVTDEACEEYSQEVLSFFDVTASGSPTPSDDPIVSTTSLALTPFGDSDFLLFEEANTFLGLEDDSDSLEFDPSYYDPEGDILMLEAILNSDPSPSLPNHEQSVPSFKNELKACEAKTIKSSVDEPPKVELKDLPPHLEYAFLEGDNKLRVIISKELGDEEKSTLIKVLKSHKRAIAWKLSDIQGINPEFCKHKILMEEDYKPAVQHQRQVNPKIHDVIKKEVKKLLDAGLIYLIFDSPWVSLVHCVPKKGGFTIVKNEENELIPTRLVTGWRVCIDYRKLNEATRKDHFPLPFMDQMLERLAGNEYYCFLDGFFGYFQIPIDPRDQEKTTFTYPYGTFAYRHMPFGLCNAPGTFQMCMLDIFHDMVEKTMEVFMDDFSVFGNSFENCLSRLDKMLQRCEDTKLCLNREKSHFMVKEGIVLSYKISKNGIEADKAKFDVITKLPHPTTVKEFDFDVLDTKGVENLVADHLSRLENPYENILDPKEINETFPLETLSTVTFRGDSSASRFAVFANYYAGNFVVKEMSSQQKNKLFKYVKHYFWDDPFLFKICADQVIRRCVHDKEAFDILEACHNGPTGGHHGANLTAKKVFDSSFFWPTIYEDAHEFVKNCDSCQRQGKISQRDEMPQNSIQICEIFDVWGIEFMGPFSSSRGNKYILVAVDYWSKWVEAKVLPTNDARVVCKFLKSLFARFGAP</sequence>
<dbReference type="PANTHER" id="PTHR24559">
    <property type="entry name" value="TRANSPOSON TY3-I GAG-POL POLYPROTEIN"/>
    <property type="match status" value="1"/>
</dbReference>
<dbReference type="InterPro" id="IPR036397">
    <property type="entry name" value="RNaseH_sf"/>
</dbReference>
<dbReference type="Gene3D" id="2.40.70.10">
    <property type="entry name" value="Acid Proteases"/>
    <property type="match status" value="1"/>
</dbReference>
<evidence type="ECO:0000313" key="3">
    <source>
        <dbReference type="EMBL" id="GEU39568.1"/>
    </source>
</evidence>
<dbReference type="Pfam" id="PF00078">
    <property type="entry name" value="RVT_1"/>
    <property type="match status" value="1"/>
</dbReference>
<feature type="compositionally biased region" description="Polar residues" evidence="1">
    <location>
        <begin position="67"/>
        <end position="76"/>
    </location>
</feature>
<dbReference type="InterPro" id="IPR001584">
    <property type="entry name" value="Integrase_cat-core"/>
</dbReference>
<dbReference type="InterPro" id="IPR012337">
    <property type="entry name" value="RNaseH-like_sf"/>
</dbReference>